<evidence type="ECO:0000313" key="2">
    <source>
        <dbReference type="Proteomes" id="UP000277212"/>
    </source>
</evidence>
<name>A0A3M2RXK6_9HYPO</name>
<dbReference type="EMBL" id="NKUJ01000217">
    <property type="protein sequence ID" value="RMJ10056.1"/>
    <property type="molecule type" value="Genomic_DNA"/>
</dbReference>
<sequence length="170" mass="18754">MCRHTEPKTICGVDPQYYADKIRAAKRFRLYLCKSTQDDIAHIIAQGASHVTPKALARGLGLDLGHGSLGRVLLNKFVAQVKYVEKSIRRGQAQVPQRSTAQSQAMPVETGTILPTHAHIPAQVVNPFEEVREQKTQDANAYNPFRQGMELVNNDHISSLAQALGTKLSI</sequence>
<dbReference type="OrthoDB" id="5106481at2759"/>
<accession>A0A3M2RXK6</accession>
<gene>
    <name evidence="1" type="ORF">CDV36_010325</name>
</gene>
<protein>
    <submittedName>
        <fullName evidence="1">Uncharacterized protein</fullName>
    </submittedName>
</protein>
<organism evidence="1 2">
    <name type="scientific">Fusarium kuroshium</name>
    <dbReference type="NCBI Taxonomy" id="2010991"/>
    <lineage>
        <taxon>Eukaryota</taxon>
        <taxon>Fungi</taxon>
        <taxon>Dikarya</taxon>
        <taxon>Ascomycota</taxon>
        <taxon>Pezizomycotina</taxon>
        <taxon>Sordariomycetes</taxon>
        <taxon>Hypocreomycetidae</taxon>
        <taxon>Hypocreales</taxon>
        <taxon>Nectriaceae</taxon>
        <taxon>Fusarium</taxon>
        <taxon>Fusarium solani species complex</taxon>
    </lineage>
</organism>
<dbReference type="Proteomes" id="UP000277212">
    <property type="component" value="Unassembled WGS sequence"/>
</dbReference>
<reference evidence="1 2" key="1">
    <citation type="submission" date="2017-06" db="EMBL/GenBank/DDBJ databases">
        <title>Comparative genomic analysis of Ambrosia Fusariam Clade fungi.</title>
        <authorList>
            <person name="Stajich J.E."/>
            <person name="Carrillo J."/>
            <person name="Kijimoto T."/>
            <person name="Eskalen A."/>
            <person name="O'Donnell K."/>
            <person name="Kasson M."/>
        </authorList>
    </citation>
    <scope>NUCLEOTIDE SEQUENCE [LARGE SCALE GENOMIC DNA]</scope>
    <source>
        <strain evidence="1">UCR3666</strain>
    </source>
</reference>
<keyword evidence="2" id="KW-1185">Reference proteome</keyword>
<evidence type="ECO:0000313" key="1">
    <source>
        <dbReference type="EMBL" id="RMJ10056.1"/>
    </source>
</evidence>
<dbReference type="AlphaFoldDB" id="A0A3M2RXK6"/>
<comment type="caution">
    <text evidence="1">The sequence shown here is derived from an EMBL/GenBank/DDBJ whole genome shotgun (WGS) entry which is preliminary data.</text>
</comment>
<proteinExistence type="predicted"/>